<dbReference type="InterPro" id="IPR009003">
    <property type="entry name" value="Peptidase_S1_PA"/>
</dbReference>
<dbReference type="InterPro" id="IPR043504">
    <property type="entry name" value="Peptidase_S1_PA_chymotrypsin"/>
</dbReference>
<dbReference type="Proteomes" id="UP000705379">
    <property type="component" value="Unassembled WGS sequence"/>
</dbReference>
<accession>A0A944GS19</accession>
<dbReference type="Gene3D" id="2.40.10.10">
    <property type="entry name" value="Trypsin-like serine proteases"/>
    <property type="match status" value="2"/>
</dbReference>
<proteinExistence type="predicted"/>
<dbReference type="Pfam" id="PF13365">
    <property type="entry name" value="Trypsin_2"/>
    <property type="match status" value="1"/>
</dbReference>
<protein>
    <submittedName>
        <fullName evidence="1">Serine protease</fullName>
    </submittedName>
</protein>
<dbReference type="AlphaFoldDB" id="A0A944GS19"/>
<reference evidence="1" key="1">
    <citation type="submission" date="2018-08" db="EMBL/GenBank/DDBJ databases">
        <authorList>
            <person name="Jin W."/>
            <person name="Wang H."/>
            <person name="Yang Y."/>
            <person name="Li M."/>
            <person name="Liu J."/>
        </authorList>
    </citation>
    <scope>NUCLEOTIDE SEQUENCE</scope>
    <source>
        <strain evidence="1">AESS21</strain>
    </source>
</reference>
<sequence>MRHLLFFIACVFSTVGALSQEINASDVIENPAFQLQIDKTLQALEEIKSIYSTSTNAPLDTGKIRRIREILEETQPNTLSIYGDKVIYDDPLTPGVQDDRQNLFRANSFEMSAARSVALVVNRADLLDVGDGQLFALPGTPLGLCPSERFHREPAPGFCTSFRVGKDLIATAGHCIKHQAQCTRTSFVFGFAMESEADEPNKKISASEIYHCREIIDGELNGPDQSDWRVVRVGREMDADIPIASLRRDGEIEVGDAITIIGHPMGLPLKVTPGGVVRRRDVSFFVANPDTYGGNSGSPAFNTRRLQAGELLVEGILVRGEDDFEQFTPCMISKVCPENGCRGEDVTYASEVVTALLP</sequence>
<evidence type="ECO:0000313" key="2">
    <source>
        <dbReference type="Proteomes" id="UP000705379"/>
    </source>
</evidence>
<keyword evidence="1" id="KW-0378">Hydrolase</keyword>
<keyword evidence="1" id="KW-0645">Protease</keyword>
<dbReference type="RefSeq" id="WP_213215877.1">
    <property type="nucleotide sequence ID" value="NZ_QTKU01000002.1"/>
</dbReference>
<reference evidence="1" key="2">
    <citation type="journal article" date="2021" name="Microorganisms">
        <title>Bacterial Dimethylsulfoniopropionate Biosynthesis in the East China Sea.</title>
        <authorList>
            <person name="Liu J."/>
            <person name="Zhang Y."/>
            <person name="Liu J."/>
            <person name="Zhong H."/>
            <person name="Williams B.T."/>
            <person name="Zheng Y."/>
            <person name="Curson A.R.J."/>
            <person name="Sun C."/>
            <person name="Sun H."/>
            <person name="Song D."/>
            <person name="Wagner Mackenzie B."/>
            <person name="Bermejo Martinez A."/>
            <person name="Todd J.D."/>
            <person name="Zhang X.H."/>
        </authorList>
    </citation>
    <scope>NUCLEOTIDE SEQUENCE</scope>
    <source>
        <strain evidence="1">AESS21</strain>
    </source>
</reference>
<dbReference type="GO" id="GO:0008233">
    <property type="term" value="F:peptidase activity"/>
    <property type="evidence" value="ECO:0007669"/>
    <property type="project" value="UniProtKB-KW"/>
</dbReference>
<gene>
    <name evidence="1" type="ORF">DYI23_08750</name>
</gene>
<dbReference type="EMBL" id="QTKU01000002">
    <property type="protein sequence ID" value="MBS8260303.1"/>
    <property type="molecule type" value="Genomic_DNA"/>
</dbReference>
<name>A0A944GS19_9HYPH</name>
<dbReference type="GO" id="GO:0006508">
    <property type="term" value="P:proteolysis"/>
    <property type="evidence" value="ECO:0007669"/>
    <property type="project" value="UniProtKB-KW"/>
</dbReference>
<comment type="caution">
    <text evidence="1">The sequence shown here is derived from an EMBL/GenBank/DDBJ whole genome shotgun (WGS) entry which is preliminary data.</text>
</comment>
<evidence type="ECO:0000313" key="1">
    <source>
        <dbReference type="EMBL" id="MBS8260303.1"/>
    </source>
</evidence>
<dbReference type="SUPFAM" id="SSF50494">
    <property type="entry name" value="Trypsin-like serine proteases"/>
    <property type="match status" value="1"/>
</dbReference>
<organism evidence="1 2">
    <name type="scientific">Roseibium polysiphoniae</name>
    <dbReference type="NCBI Taxonomy" id="2571221"/>
    <lineage>
        <taxon>Bacteria</taxon>
        <taxon>Pseudomonadati</taxon>
        <taxon>Pseudomonadota</taxon>
        <taxon>Alphaproteobacteria</taxon>
        <taxon>Hyphomicrobiales</taxon>
        <taxon>Stappiaceae</taxon>
        <taxon>Roseibium</taxon>
    </lineage>
</organism>